<feature type="transmembrane region" description="Helical" evidence="10">
    <location>
        <begin position="197"/>
        <end position="217"/>
    </location>
</feature>
<feature type="transmembrane region" description="Helical" evidence="10">
    <location>
        <begin position="321"/>
        <end position="344"/>
    </location>
</feature>
<dbReference type="EMBL" id="FMYP01000042">
    <property type="protein sequence ID" value="SDC65617.1"/>
    <property type="molecule type" value="Genomic_DNA"/>
</dbReference>
<dbReference type="NCBIfam" id="TIGR00797">
    <property type="entry name" value="matE"/>
    <property type="match status" value="1"/>
</dbReference>
<feature type="transmembrane region" description="Helical" evidence="10">
    <location>
        <begin position="20"/>
        <end position="39"/>
    </location>
</feature>
<dbReference type="PANTHER" id="PTHR43823:SF3">
    <property type="entry name" value="MULTIDRUG EXPORT PROTEIN MEPA"/>
    <property type="match status" value="1"/>
</dbReference>
<comment type="subcellular location">
    <subcellularLocation>
        <location evidence="1">Cell membrane</location>
        <topology evidence="1">Multi-pass membrane protein</topology>
    </subcellularLocation>
</comment>
<feature type="transmembrane region" description="Helical" evidence="10">
    <location>
        <begin position="95"/>
        <end position="119"/>
    </location>
</feature>
<accession>A0A1G6NEB0</accession>
<dbReference type="GO" id="GO:0042910">
    <property type="term" value="F:xenobiotic transmembrane transporter activity"/>
    <property type="evidence" value="ECO:0007669"/>
    <property type="project" value="InterPro"/>
</dbReference>
<keyword evidence="7 10" id="KW-1133">Transmembrane helix</keyword>
<evidence type="ECO:0000256" key="3">
    <source>
        <dbReference type="ARBA" id="ARBA00022106"/>
    </source>
</evidence>
<evidence type="ECO:0000256" key="2">
    <source>
        <dbReference type="ARBA" id="ARBA00008417"/>
    </source>
</evidence>
<feature type="transmembrane region" description="Helical" evidence="10">
    <location>
        <begin position="171"/>
        <end position="191"/>
    </location>
</feature>
<dbReference type="OrthoDB" id="9811110at2"/>
<keyword evidence="8 10" id="KW-0472">Membrane</keyword>
<dbReference type="Proteomes" id="UP000199452">
    <property type="component" value="Unassembled WGS sequence"/>
</dbReference>
<dbReference type="RefSeq" id="WP_092439085.1">
    <property type="nucleotide sequence ID" value="NZ_FMYP01000042.1"/>
</dbReference>
<gene>
    <name evidence="11" type="ORF">SAMN05216323_104215</name>
</gene>
<evidence type="ECO:0000256" key="1">
    <source>
        <dbReference type="ARBA" id="ARBA00004651"/>
    </source>
</evidence>
<dbReference type="CDD" id="cd13143">
    <property type="entry name" value="MATE_MepA_like"/>
    <property type="match status" value="1"/>
</dbReference>
<dbReference type="InterPro" id="IPR051327">
    <property type="entry name" value="MATE_MepA_subfamily"/>
</dbReference>
<feature type="transmembrane region" description="Helical" evidence="10">
    <location>
        <begin position="237"/>
        <end position="262"/>
    </location>
</feature>
<dbReference type="AlphaFoldDB" id="A0A1G6NEB0"/>
<feature type="transmembrane region" description="Helical" evidence="10">
    <location>
        <begin position="364"/>
        <end position="385"/>
    </location>
</feature>
<dbReference type="GO" id="GO:0005886">
    <property type="term" value="C:plasma membrane"/>
    <property type="evidence" value="ECO:0007669"/>
    <property type="project" value="UniProtKB-SubCell"/>
</dbReference>
<keyword evidence="6 10" id="KW-0812">Transmembrane</keyword>
<dbReference type="GO" id="GO:0015297">
    <property type="term" value="F:antiporter activity"/>
    <property type="evidence" value="ECO:0007669"/>
    <property type="project" value="InterPro"/>
</dbReference>
<evidence type="ECO:0000256" key="10">
    <source>
        <dbReference type="SAM" id="Phobius"/>
    </source>
</evidence>
<dbReference type="PIRSF" id="PIRSF006603">
    <property type="entry name" value="DinF"/>
    <property type="match status" value="1"/>
</dbReference>
<dbReference type="STRING" id="1640674.SAMN05216323_104215"/>
<keyword evidence="5" id="KW-1003">Cell membrane</keyword>
<feature type="transmembrane region" description="Helical" evidence="10">
    <location>
        <begin position="139"/>
        <end position="159"/>
    </location>
</feature>
<evidence type="ECO:0000256" key="6">
    <source>
        <dbReference type="ARBA" id="ARBA00022692"/>
    </source>
</evidence>
<reference evidence="11 12" key="1">
    <citation type="submission" date="2016-09" db="EMBL/GenBank/DDBJ databases">
        <authorList>
            <person name="Capua I."/>
            <person name="De Benedictis P."/>
            <person name="Joannis T."/>
            <person name="Lombin L.H."/>
            <person name="Cattoli G."/>
        </authorList>
    </citation>
    <scope>NUCLEOTIDE SEQUENCE [LARGE SCALE GENOMIC DNA]</scope>
    <source>
        <strain evidence="11 12">A7P-90m</strain>
    </source>
</reference>
<evidence type="ECO:0000256" key="4">
    <source>
        <dbReference type="ARBA" id="ARBA00022448"/>
    </source>
</evidence>
<comment type="similarity">
    <text evidence="2">Belongs to the multi antimicrobial extrusion (MATE) (TC 2.A.66.1) family. MepA subfamily.</text>
</comment>
<dbReference type="InterPro" id="IPR002528">
    <property type="entry name" value="MATE_fam"/>
</dbReference>
<feature type="transmembrane region" description="Helical" evidence="10">
    <location>
        <begin position="274"/>
        <end position="295"/>
    </location>
</feature>
<dbReference type="GO" id="GO:0046677">
    <property type="term" value="P:response to antibiotic"/>
    <property type="evidence" value="ECO:0007669"/>
    <property type="project" value="UniProtKB-KW"/>
</dbReference>
<evidence type="ECO:0000256" key="8">
    <source>
        <dbReference type="ARBA" id="ARBA00023136"/>
    </source>
</evidence>
<evidence type="ECO:0000256" key="7">
    <source>
        <dbReference type="ARBA" id="ARBA00022989"/>
    </source>
</evidence>
<name>A0A1G6NEB0_9BACT</name>
<keyword evidence="9" id="KW-0046">Antibiotic resistance</keyword>
<dbReference type="InterPro" id="IPR045070">
    <property type="entry name" value="MATE_MepA-like"/>
</dbReference>
<feature type="transmembrane region" description="Helical" evidence="10">
    <location>
        <begin position="59"/>
        <end position="83"/>
    </location>
</feature>
<keyword evidence="12" id="KW-1185">Reference proteome</keyword>
<evidence type="ECO:0000313" key="11">
    <source>
        <dbReference type="EMBL" id="SDC65617.1"/>
    </source>
</evidence>
<feature type="transmembrane region" description="Helical" evidence="10">
    <location>
        <begin position="392"/>
        <end position="414"/>
    </location>
</feature>
<evidence type="ECO:0000313" key="12">
    <source>
        <dbReference type="Proteomes" id="UP000199452"/>
    </source>
</evidence>
<dbReference type="Pfam" id="PF01554">
    <property type="entry name" value="MatE"/>
    <property type="match status" value="2"/>
</dbReference>
<proteinExistence type="inferred from homology"/>
<organism evidence="11 12">
    <name type="scientific">Williamwhitmania taraxaci</name>
    <dbReference type="NCBI Taxonomy" id="1640674"/>
    <lineage>
        <taxon>Bacteria</taxon>
        <taxon>Pseudomonadati</taxon>
        <taxon>Bacteroidota</taxon>
        <taxon>Bacteroidia</taxon>
        <taxon>Bacteroidales</taxon>
        <taxon>Williamwhitmaniaceae</taxon>
        <taxon>Williamwhitmania</taxon>
    </lineage>
</organism>
<dbReference type="InterPro" id="IPR048279">
    <property type="entry name" value="MdtK-like"/>
</dbReference>
<keyword evidence="4" id="KW-0813">Transport</keyword>
<dbReference type="PANTHER" id="PTHR43823">
    <property type="entry name" value="SPORULATION PROTEIN YKVU"/>
    <property type="match status" value="1"/>
</dbReference>
<feature type="transmembrane region" description="Helical" evidence="10">
    <location>
        <begin position="420"/>
        <end position="440"/>
    </location>
</feature>
<evidence type="ECO:0000256" key="9">
    <source>
        <dbReference type="ARBA" id="ARBA00023251"/>
    </source>
</evidence>
<evidence type="ECO:0000256" key="5">
    <source>
        <dbReference type="ARBA" id="ARBA00022475"/>
    </source>
</evidence>
<sequence>MAKKGNTNDLGVERLGKLLLQYSVPAIIATTAASLYNIIDRIFIGQGIGPMAISGLALTFPLMNILAAFGAMVGVGAGTMVSIRLGQHDRKGATLVLGNALMLNIILSIVVALVTYIYLNPILYSLGASKDTLPYAREFMQVILLGNIFTHIYLGLNGIMRASGYPRKAMYTTLVTVGINLALAPLFIFSFNWGIRGAAMATVFAQIVGTVWVIYHFSKGESFVHFLPGYMRLKRRIIEDIVSIGMSNFLMLISASIVISFINISLRKHGGDFAIGAYGIIGSIGNLAVMVVIGFNQGMQPIVGYNYGANQMPRVIRTFKLTILAGTIVTCFGFLLAELFPHLIASAFTTNKELIDMAANGMRLTLMMFPIVGFQVVTSSFFQSIGKAKISIFLSLTRQLLFLIPALYFLPRYWGLNGVWLSGPVADFTSSLLTMVVLWWQLDKLKRGEFHLKKR</sequence>
<protein>
    <recommendedName>
        <fullName evidence="3">Multidrug export protein MepA</fullName>
    </recommendedName>
</protein>